<dbReference type="KEGG" id="ang:An02g04940"/>
<feature type="region of interest" description="Disordered" evidence="1">
    <location>
        <begin position="33"/>
        <end position="53"/>
    </location>
</feature>
<evidence type="ECO:0000313" key="2">
    <source>
        <dbReference type="RefSeq" id="XP_059599957.1"/>
    </source>
</evidence>
<protein>
    <submittedName>
        <fullName evidence="2">Uncharacterized protein</fullName>
    </submittedName>
</protein>
<evidence type="ECO:0000256" key="1">
    <source>
        <dbReference type="SAM" id="MobiDB-lite"/>
    </source>
</evidence>
<gene>
    <name evidence="2" type="ORF">An02g04940</name>
</gene>
<feature type="compositionally biased region" description="Polar residues" evidence="1">
    <location>
        <begin position="33"/>
        <end position="44"/>
    </location>
</feature>
<reference evidence="2" key="2">
    <citation type="submission" date="2025-08" db="UniProtKB">
        <authorList>
            <consortium name="RefSeq"/>
        </authorList>
    </citation>
    <scope>IDENTIFICATION</scope>
</reference>
<organism evidence="2">
    <name type="scientific">Aspergillus niger</name>
    <dbReference type="NCBI Taxonomy" id="5061"/>
    <lineage>
        <taxon>Eukaryota</taxon>
        <taxon>Fungi</taxon>
        <taxon>Dikarya</taxon>
        <taxon>Ascomycota</taxon>
        <taxon>Pezizomycotina</taxon>
        <taxon>Eurotiomycetes</taxon>
        <taxon>Eurotiomycetidae</taxon>
        <taxon>Eurotiales</taxon>
        <taxon>Aspergillaceae</taxon>
        <taxon>Aspergillus</taxon>
        <taxon>Aspergillus subgen. Circumdati</taxon>
    </lineage>
</organism>
<sequence length="65" mass="7038">MADTQLWPVPFGVSNDALVYPVGRRGSLSITRQDDSGQLLSSPGATRHDNVDRLTTDVAPKCQLI</sequence>
<dbReference type="VEuPathDB" id="FungiDB:An02g04940"/>
<name>A0AAJ8BMM3_ASPNG</name>
<proteinExistence type="predicted"/>
<dbReference type="AlphaFoldDB" id="A0AAJ8BMM3"/>
<reference evidence="2" key="1">
    <citation type="submission" date="2025-02" db="EMBL/GenBank/DDBJ databases">
        <authorList>
            <consortium name="NCBI Genome Project"/>
        </authorList>
    </citation>
    <scope>NUCLEOTIDE SEQUENCE</scope>
</reference>
<dbReference type="RefSeq" id="XP_059599957.1">
    <property type="nucleotide sequence ID" value="XM_059746275.1"/>
</dbReference>
<dbReference type="GeneID" id="84590313"/>
<accession>A0AAJ8BMM3</accession>